<feature type="domain" description="Transposase IS701-like DDE" evidence="1">
    <location>
        <begin position="26"/>
        <end position="233"/>
    </location>
</feature>
<gene>
    <name evidence="2" type="ORF">Ssi02_63000</name>
</gene>
<name>A0A919RPZ2_9ACTN</name>
<dbReference type="NCBIfam" id="NF033540">
    <property type="entry name" value="transpos_IS701"/>
    <property type="match status" value="1"/>
</dbReference>
<reference evidence="2" key="1">
    <citation type="submission" date="2021-01" db="EMBL/GenBank/DDBJ databases">
        <title>Whole genome shotgun sequence of Sinosporangium siamense NBRC 109515.</title>
        <authorList>
            <person name="Komaki H."/>
            <person name="Tamura T."/>
        </authorList>
    </citation>
    <scope>NUCLEOTIDE SEQUENCE</scope>
    <source>
        <strain evidence="2">NBRC 109515</strain>
    </source>
</reference>
<evidence type="ECO:0000313" key="3">
    <source>
        <dbReference type="Proteomes" id="UP000606172"/>
    </source>
</evidence>
<dbReference type="InterPro" id="IPR012337">
    <property type="entry name" value="RNaseH-like_sf"/>
</dbReference>
<dbReference type="AlphaFoldDB" id="A0A919RPZ2"/>
<proteinExistence type="predicted"/>
<dbReference type="PANTHER" id="PTHR33627">
    <property type="entry name" value="TRANSPOSASE"/>
    <property type="match status" value="1"/>
</dbReference>
<evidence type="ECO:0000313" key="2">
    <source>
        <dbReference type="EMBL" id="GII96069.1"/>
    </source>
</evidence>
<dbReference type="InterPro" id="IPR039365">
    <property type="entry name" value="IS701-like"/>
</dbReference>
<keyword evidence="3" id="KW-1185">Reference proteome</keyword>
<protein>
    <submittedName>
        <fullName evidence="2">Transposase</fullName>
    </submittedName>
</protein>
<sequence>MAADHSLVRARWRTLTDDLMGRIAGRFTRVETRRRTRTLVEAMRAELPRKNCWTLAEHAGDTSPGGMQHLLSRASWDTDGVRDDLRDFVVENLGGTGTVLIVDETGDLKKGTRSVGVQRQYTGTAGRVENSQVAVYLAYSTEAGHTFIDRELYLPACWTCAPGRCREAGVPAGVGFATKPDLALRMIVRVLGAGVRAGWVAGDEVYGQSPALRGELEQRGVGHVLAVAARHRVDTGTGGVRVDELVARLPGRAWQRCSAGRGAKGHRFHDWALVAVEPGEAGCRWLPARRSRRTGEYAFYRCRSPCPVPLRVLVGVAGRRRAVEECFQTAKGLCGLDQHQVRTWTSWRRWTVLAMCAHALLVAVAVAVRPAVTGEGAVPYSAAEVRRLVGSRVDSHVQRWSDWRRRHQARARASHYRRQSAYEP</sequence>
<dbReference type="Proteomes" id="UP000606172">
    <property type="component" value="Unassembled WGS sequence"/>
</dbReference>
<comment type="caution">
    <text evidence="2">The sequence shown here is derived from an EMBL/GenBank/DDBJ whole genome shotgun (WGS) entry which is preliminary data.</text>
</comment>
<evidence type="ECO:0000259" key="1">
    <source>
        <dbReference type="Pfam" id="PF13546"/>
    </source>
</evidence>
<dbReference type="InterPro" id="IPR038721">
    <property type="entry name" value="IS701-like_DDE_dom"/>
</dbReference>
<dbReference type="PANTHER" id="PTHR33627:SF1">
    <property type="entry name" value="TRANSPOSASE"/>
    <property type="match status" value="1"/>
</dbReference>
<dbReference type="SUPFAM" id="SSF53098">
    <property type="entry name" value="Ribonuclease H-like"/>
    <property type="match status" value="1"/>
</dbReference>
<organism evidence="2 3">
    <name type="scientific">Sinosporangium siamense</name>
    <dbReference type="NCBI Taxonomy" id="1367973"/>
    <lineage>
        <taxon>Bacteria</taxon>
        <taxon>Bacillati</taxon>
        <taxon>Actinomycetota</taxon>
        <taxon>Actinomycetes</taxon>
        <taxon>Streptosporangiales</taxon>
        <taxon>Streptosporangiaceae</taxon>
        <taxon>Sinosporangium</taxon>
    </lineage>
</organism>
<dbReference type="Pfam" id="PF13546">
    <property type="entry name" value="DDE_5"/>
    <property type="match status" value="1"/>
</dbReference>
<accession>A0A919RPZ2</accession>
<dbReference type="EMBL" id="BOOW01000041">
    <property type="protein sequence ID" value="GII96069.1"/>
    <property type="molecule type" value="Genomic_DNA"/>
</dbReference>